<gene>
    <name evidence="3" type="ORF">PEDI_17380</name>
</gene>
<dbReference type="Proteomes" id="UP001310022">
    <property type="component" value="Unassembled WGS sequence"/>
</dbReference>
<dbReference type="RefSeq" id="WP_338236781.1">
    <property type="nucleotide sequence ID" value="NZ_BQKE01000001.1"/>
</dbReference>
<feature type="coiled-coil region" evidence="1">
    <location>
        <begin position="374"/>
        <end position="401"/>
    </location>
</feature>
<reference evidence="3 4" key="1">
    <citation type="submission" date="2021-12" db="EMBL/GenBank/DDBJ databases">
        <title>Genome sequencing of bacteria with rrn-lacking chromosome and rrn-plasmid.</title>
        <authorList>
            <person name="Anda M."/>
            <person name="Iwasaki W."/>
        </authorList>
    </citation>
    <scope>NUCLEOTIDE SEQUENCE [LARGE SCALE GENOMIC DNA]</scope>
    <source>
        <strain evidence="3 4">NBRC 15940</strain>
    </source>
</reference>
<dbReference type="InterPro" id="IPR027417">
    <property type="entry name" value="P-loop_NTPase"/>
</dbReference>
<keyword evidence="4" id="KW-1185">Reference proteome</keyword>
<dbReference type="PANTHER" id="PTHR32114">
    <property type="entry name" value="ABC TRANSPORTER ABCH.3"/>
    <property type="match status" value="1"/>
</dbReference>
<keyword evidence="1" id="KW-0175">Coiled coil</keyword>
<feature type="coiled-coil region" evidence="1">
    <location>
        <begin position="566"/>
        <end position="622"/>
    </location>
</feature>
<feature type="domain" description="Rad50/SbcC-type AAA" evidence="2">
    <location>
        <begin position="6"/>
        <end position="190"/>
    </location>
</feature>
<dbReference type="PANTHER" id="PTHR32114:SF2">
    <property type="entry name" value="ABC TRANSPORTER ABCH.3"/>
    <property type="match status" value="1"/>
</dbReference>
<accession>A0AAN4VY36</accession>
<evidence type="ECO:0000256" key="1">
    <source>
        <dbReference type="SAM" id="Coils"/>
    </source>
</evidence>
<dbReference type="Pfam" id="PF13476">
    <property type="entry name" value="AAA_23"/>
    <property type="match status" value="1"/>
</dbReference>
<dbReference type="GO" id="GO:0006302">
    <property type="term" value="P:double-strand break repair"/>
    <property type="evidence" value="ECO:0007669"/>
    <property type="project" value="InterPro"/>
</dbReference>
<sequence>MNKIKRINISDFRIYEDTQEFNFENNGSIANLVVLYAPNGYGKTSFYDAIEWCFSDKINRIGNPKKNEEVKELDYNEEIKDKIILTNRQSYKRGKLGEVQIITENGQVQKTVAPYTRKGTQTKYDYRDGKYTGDIDRFKLIQLPALNILSQDQIDSFLRHTNAEEKFDQLDEFANQVKDDLERFKQVDNVYKTLSKEIIKLGSDLDTIVTNIKLIKVDDSTLTSMNDIIGKIVKKEGVDLKLTSLSKDISSKELEEFKENLIRITNLFTKQSEQHQKKIEIANELLKTFGDFQKDTKDLGKCINTIDSLNNKKKLYADKTAIKELTEKQRKTVNDLSRLLKKYQLLFNYAPKVKKILGVINKEDELIKRKRSYQQKANTVIAKLDKRVQELEQDIDTQTSTVVKYQDYIRRREEQEVEQKKYDHHIDLNKKTLLKVDEEITPLEVKRNEVIKERDLFTQIINNKKWGDFNKYANKDYSLKYELYVQSLLDKKEIDEQLVSKDKELKASGSLQENLNRIKKWGADFSVQTNTKPTNESTCPLCNTPFSTLQLLLDAIEKDRIDALNIPKIEDEIRKLSEAKGKLLEQITNIEVSFTDTIHQQVKKVNEQLESINKKLEDLAKLRSGYALEIKTAESKIEKLVQKESNAISRLTIPKNIKAEEYSQYIQNQVKRSEQSKSHIKHNINSYRSLVRSIKSVVSNYEIEISKSHAEIFTLQNNNNFLEFTKHLKECNIDTEEAVSSDFKSKYIDVKEKEKEEQKDLLSENEGKINILSENITNHKCEVPEELISGKLVEEEIKRKSLSESINSFTSKIKLISSSEIQSLEQLNKLITAERNKSDTLKEVHDNIVLLTSKAEIVDKQINKKLLEKQQQDLEKKIGKYKGAFDKIEGARNSCIAHIQRGIETTFNKKVINEIYNRIEPHPSLSEIDFRAEIGDKGPRLAITAKGGGDEINPNLFLSAGQVNILSLSIFLAKAYEYGSEVISTIFLDDPIQNLSDINILSFIDVLRTLTQHDNKQIVISTHDEKFFRLLQNKMPEEYCNTKFIEFDAPGVVKRYSNN</sequence>
<evidence type="ECO:0000313" key="3">
    <source>
        <dbReference type="EMBL" id="GJM61186.1"/>
    </source>
</evidence>
<protein>
    <recommendedName>
        <fullName evidence="2">Rad50/SbcC-type AAA domain-containing protein</fullName>
    </recommendedName>
</protein>
<feature type="coiled-coil region" evidence="1">
    <location>
        <begin position="824"/>
        <end position="884"/>
    </location>
</feature>
<dbReference type="Gene3D" id="3.40.50.300">
    <property type="entry name" value="P-loop containing nucleotide triphosphate hydrolases"/>
    <property type="match status" value="2"/>
</dbReference>
<comment type="caution">
    <text evidence="3">The sequence shown here is derived from an EMBL/GenBank/DDBJ whole genome shotgun (WGS) entry which is preliminary data.</text>
</comment>
<dbReference type="InterPro" id="IPR038729">
    <property type="entry name" value="Rad50/SbcC_AAA"/>
</dbReference>
<name>A0AAN4VY36_9BACT</name>
<dbReference type="EMBL" id="BQKE01000001">
    <property type="protein sequence ID" value="GJM61186.1"/>
    <property type="molecule type" value="Genomic_DNA"/>
</dbReference>
<proteinExistence type="predicted"/>
<dbReference type="GO" id="GO:0016887">
    <property type="term" value="F:ATP hydrolysis activity"/>
    <property type="evidence" value="ECO:0007669"/>
    <property type="project" value="InterPro"/>
</dbReference>
<evidence type="ECO:0000313" key="4">
    <source>
        <dbReference type="Proteomes" id="UP001310022"/>
    </source>
</evidence>
<organism evidence="3 4">
    <name type="scientific">Persicobacter diffluens</name>
    <dbReference type="NCBI Taxonomy" id="981"/>
    <lineage>
        <taxon>Bacteria</taxon>
        <taxon>Pseudomonadati</taxon>
        <taxon>Bacteroidota</taxon>
        <taxon>Cytophagia</taxon>
        <taxon>Cytophagales</taxon>
        <taxon>Persicobacteraceae</taxon>
        <taxon>Persicobacter</taxon>
    </lineage>
</organism>
<evidence type="ECO:0000259" key="2">
    <source>
        <dbReference type="Pfam" id="PF13476"/>
    </source>
</evidence>
<dbReference type="SUPFAM" id="SSF52540">
    <property type="entry name" value="P-loop containing nucleoside triphosphate hydrolases"/>
    <property type="match status" value="1"/>
</dbReference>
<dbReference type="AlphaFoldDB" id="A0AAN4VY36"/>